<dbReference type="Proteomes" id="UP000002207">
    <property type="component" value="Chromosome"/>
</dbReference>
<dbReference type="EMBL" id="CP001472">
    <property type="protein sequence ID" value="ACO33911.1"/>
    <property type="molecule type" value="Genomic_DNA"/>
</dbReference>
<gene>
    <name evidence="2" type="ordered locus">ACP_0676</name>
</gene>
<organism evidence="2 3">
    <name type="scientific">Acidobacterium capsulatum (strain ATCC 51196 / DSM 11244 / BCRC 80197 / JCM 7670 / NBRC 15755 / NCIMB 13165 / 161)</name>
    <dbReference type="NCBI Taxonomy" id="240015"/>
    <lineage>
        <taxon>Bacteria</taxon>
        <taxon>Pseudomonadati</taxon>
        <taxon>Acidobacteriota</taxon>
        <taxon>Terriglobia</taxon>
        <taxon>Terriglobales</taxon>
        <taxon>Acidobacteriaceae</taxon>
        <taxon>Acidobacterium</taxon>
    </lineage>
</organism>
<proteinExistence type="predicted"/>
<evidence type="ECO:0000256" key="1">
    <source>
        <dbReference type="SAM" id="MobiDB-lite"/>
    </source>
</evidence>
<dbReference type="KEGG" id="aca:ACP_0676"/>
<sequence length="286" mass="30918">MPCTKRRREMGTSSGMDRSAADMGISRSMGGEEMASRPHGGKSDGEKHRRPGAQGCAEMTRLDAELGDGWMERRQWCVFSPGLNDAYIERHSRHGGWMDGRQHEQSLPVSLGRVGSLRLHELAAVVAELVAVLDRQGAGVAFRLRSAHGRHAAGGHTGLRGGHGKRHGLTADATRKRGCLQADEQQEQQRPDASMVCGTLHGTKLADAWMRSGVAGCMSHQERPARRWRAFLYCCVIRRPASSASSLSSCTTGSLEDRAARGRSSSLACSSAVLRSGLRGCVIAKF</sequence>
<accession>C1F1R7</accession>
<name>C1F1R7_ACIC5</name>
<dbReference type="STRING" id="240015.ACP_0676"/>
<protein>
    <submittedName>
        <fullName evidence="2">Uncharacterized protein</fullName>
    </submittedName>
</protein>
<dbReference type="HOGENOM" id="CLU_971903_0_0_0"/>
<evidence type="ECO:0000313" key="2">
    <source>
        <dbReference type="EMBL" id="ACO33911.1"/>
    </source>
</evidence>
<evidence type="ECO:0000313" key="3">
    <source>
        <dbReference type="Proteomes" id="UP000002207"/>
    </source>
</evidence>
<feature type="region of interest" description="Disordered" evidence="1">
    <location>
        <begin position="1"/>
        <end position="57"/>
    </location>
</feature>
<dbReference type="AlphaFoldDB" id="C1F1R7"/>
<dbReference type="InParanoid" id="C1F1R7"/>
<keyword evidence="3" id="KW-1185">Reference proteome</keyword>
<reference evidence="2 3" key="1">
    <citation type="journal article" date="2009" name="Appl. Environ. Microbiol.">
        <title>Three genomes from the phylum Acidobacteria provide insight into the lifestyles of these microorganisms in soils.</title>
        <authorList>
            <person name="Ward N.L."/>
            <person name="Challacombe J.F."/>
            <person name="Janssen P.H."/>
            <person name="Henrissat B."/>
            <person name="Coutinho P.M."/>
            <person name="Wu M."/>
            <person name="Xie G."/>
            <person name="Haft D.H."/>
            <person name="Sait M."/>
            <person name="Badger J."/>
            <person name="Barabote R.D."/>
            <person name="Bradley B."/>
            <person name="Brettin T.S."/>
            <person name="Brinkac L.M."/>
            <person name="Bruce D."/>
            <person name="Creasy T."/>
            <person name="Daugherty S.C."/>
            <person name="Davidsen T.M."/>
            <person name="DeBoy R.T."/>
            <person name="Detter J.C."/>
            <person name="Dodson R.J."/>
            <person name="Durkin A.S."/>
            <person name="Ganapathy A."/>
            <person name="Gwinn-Giglio M."/>
            <person name="Han C.S."/>
            <person name="Khouri H."/>
            <person name="Kiss H."/>
            <person name="Kothari S.P."/>
            <person name="Madupu R."/>
            <person name="Nelson K.E."/>
            <person name="Nelson W.C."/>
            <person name="Paulsen I."/>
            <person name="Penn K."/>
            <person name="Ren Q."/>
            <person name="Rosovitz M.J."/>
            <person name="Selengut J.D."/>
            <person name="Shrivastava S."/>
            <person name="Sullivan S.A."/>
            <person name="Tapia R."/>
            <person name="Thompson L.S."/>
            <person name="Watkins K.L."/>
            <person name="Yang Q."/>
            <person name="Yu C."/>
            <person name="Zafar N."/>
            <person name="Zhou L."/>
            <person name="Kuske C.R."/>
        </authorList>
    </citation>
    <scope>NUCLEOTIDE SEQUENCE [LARGE SCALE GENOMIC DNA]</scope>
    <source>
        <strain evidence="3">ATCC 51196 / DSM 11244 / BCRC 80197 / JCM 7670 / NBRC 15755 / NCIMB 13165 / 161</strain>
    </source>
</reference>